<accession>A0A8X6R0P3</accession>
<organism evidence="2 3">
    <name type="scientific">Nephila pilipes</name>
    <name type="common">Giant wood spider</name>
    <name type="synonym">Nephila maculata</name>
    <dbReference type="NCBI Taxonomy" id="299642"/>
    <lineage>
        <taxon>Eukaryota</taxon>
        <taxon>Metazoa</taxon>
        <taxon>Ecdysozoa</taxon>
        <taxon>Arthropoda</taxon>
        <taxon>Chelicerata</taxon>
        <taxon>Arachnida</taxon>
        <taxon>Araneae</taxon>
        <taxon>Araneomorphae</taxon>
        <taxon>Entelegynae</taxon>
        <taxon>Araneoidea</taxon>
        <taxon>Nephilidae</taxon>
        <taxon>Nephila</taxon>
    </lineage>
</organism>
<dbReference type="Proteomes" id="UP000887013">
    <property type="component" value="Unassembled WGS sequence"/>
</dbReference>
<reference evidence="2" key="1">
    <citation type="submission" date="2020-08" db="EMBL/GenBank/DDBJ databases">
        <title>Multicomponent nature underlies the extraordinary mechanical properties of spider dragline silk.</title>
        <authorList>
            <person name="Kono N."/>
            <person name="Nakamura H."/>
            <person name="Mori M."/>
            <person name="Yoshida Y."/>
            <person name="Ohtoshi R."/>
            <person name="Malay A.D."/>
            <person name="Moran D.A.P."/>
            <person name="Tomita M."/>
            <person name="Numata K."/>
            <person name="Arakawa K."/>
        </authorList>
    </citation>
    <scope>NUCLEOTIDE SEQUENCE</scope>
</reference>
<feature type="non-terminal residue" evidence="2">
    <location>
        <position position="1"/>
    </location>
</feature>
<proteinExistence type="predicted"/>
<gene>
    <name evidence="2" type="ORF">NPIL_302001</name>
</gene>
<name>A0A8X6R0P3_NEPPI</name>
<dbReference type="AlphaFoldDB" id="A0A8X6R0P3"/>
<sequence length="76" mass="8545">TDATPPEPNHTSYPSAKNHPSTRKIVTAPKRGTRPQLQRVWRVNTNGVCQPGHIVILGHMTFQALLRMVGFQEQNM</sequence>
<feature type="compositionally biased region" description="Polar residues" evidence="1">
    <location>
        <begin position="9"/>
        <end position="19"/>
    </location>
</feature>
<comment type="caution">
    <text evidence="2">The sequence shown here is derived from an EMBL/GenBank/DDBJ whole genome shotgun (WGS) entry which is preliminary data.</text>
</comment>
<evidence type="ECO:0000313" key="2">
    <source>
        <dbReference type="EMBL" id="GFU47121.1"/>
    </source>
</evidence>
<feature type="region of interest" description="Disordered" evidence="1">
    <location>
        <begin position="1"/>
        <end position="33"/>
    </location>
</feature>
<dbReference type="EMBL" id="BMAW01086398">
    <property type="protein sequence ID" value="GFU47121.1"/>
    <property type="molecule type" value="Genomic_DNA"/>
</dbReference>
<protein>
    <submittedName>
        <fullName evidence="2">Uncharacterized protein</fullName>
    </submittedName>
</protein>
<evidence type="ECO:0000313" key="3">
    <source>
        <dbReference type="Proteomes" id="UP000887013"/>
    </source>
</evidence>
<evidence type="ECO:0000256" key="1">
    <source>
        <dbReference type="SAM" id="MobiDB-lite"/>
    </source>
</evidence>
<keyword evidence="3" id="KW-1185">Reference proteome</keyword>